<name>A0AAE9ZAP2_9PROT</name>
<keyword evidence="10 13" id="KW-1133">Transmembrane helix</keyword>
<evidence type="ECO:0000256" key="3">
    <source>
        <dbReference type="ARBA" id="ARBA00010544"/>
    </source>
</evidence>
<evidence type="ECO:0000256" key="1">
    <source>
        <dbReference type="ARBA" id="ARBA00002442"/>
    </source>
</evidence>
<keyword evidence="5 12" id="KW-0813">Transport</keyword>
<comment type="similarity">
    <text evidence="3 12">Belongs to the CcmB/CycW/HelB family.</text>
</comment>
<gene>
    <name evidence="14" type="ORF">PUV54_12960</name>
</gene>
<evidence type="ECO:0000256" key="11">
    <source>
        <dbReference type="ARBA" id="ARBA00023136"/>
    </source>
</evidence>
<evidence type="ECO:0000313" key="14">
    <source>
        <dbReference type="EMBL" id="WDI30864.1"/>
    </source>
</evidence>
<feature type="transmembrane region" description="Helical" evidence="13">
    <location>
        <begin position="51"/>
        <end position="69"/>
    </location>
</feature>
<evidence type="ECO:0000256" key="10">
    <source>
        <dbReference type="ARBA" id="ARBA00022989"/>
    </source>
</evidence>
<evidence type="ECO:0000256" key="9">
    <source>
        <dbReference type="ARBA" id="ARBA00022748"/>
    </source>
</evidence>
<evidence type="ECO:0000256" key="7">
    <source>
        <dbReference type="ARBA" id="ARBA00022519"/>
    </source>
</evidence>
<evidence type="ECO:0000313" key="15">
    <source>
        <dbReference type="Proteomes" id="UP001214043"/>
    </source>
</evidence>
<keyword evidence="11 12" id="KW-0472">Membrane</keyword>
<comment type="subcellular location">
    <subcellularLocation>
        <location evidence="2">Cell inner membrane</location>
        <topology evidence="2">Multi-pass membrane protein</topology>
    </subcellularLocation>
</comment>
<evidence type="ECO:0000256" key="13">
    <source>
        <dbReference type="SAM" id="Phobius"/>
    </source>
</evidence>
<feature type="transmembrane region" description="Helical" evidence="13">
    <location>
        <begin position="126"/>
        <end position="150"/>
    </location>
</feature>
<sequence>MTGAILSRDLKVAFRSGGGWFYALFFFAVFTVLAAIAFGPQLSALASAAPAALWLAVALSIQFSAADIFEHDLRDGSLRAFAAEQGGLMPYWLAKALALALTSALPMIIAAPFFMTMLGVPFAHGLGAAVLLVIGAPGLLFVSLLTAALAGGLRAGGLLATIIAAPFAAPLLIFGVSATKIVFAGNGIGSPETLILGALSLFMAAVTPWFAITALRVSLE</sequence>
<keyword evidence="9 12" id="KW-0201">Cytochrome c-type biogenesis</keyword>
<dbReference type="AlphaFoldDB" id="A0AAE9ZAP2"/>
<evidence type="ECO:0000256" key="12">
    <source>
        <dbReference type="PIRNR" id="PIRNR002764"/>
    </source>
</evidence>
<evidence type="ECO:0000256" key="6">
    <source>
        <dbReference type="ARBA" id="ARBA00022475"/>
    </source>
</evidence>
<dbReference type="RefSeq" id="WP_274492686.1">
    <property type="nucleotide sequence ID" value="NZ_CP118166.1"/>
</dbReference>
<feature type="transmembrane region" description="Helical" evidence="13">
    <location>
        <begin position="195"/>
        <end position="215"/>
    </location>
</feature>
<feature type="transmembrane region" description="Helical" evidence="13">
    <location>
        <begin position="90"/>
        <end position="114"/>
    </location>
</feature>
<feature type="transmembrane region" description="Helical" evidence="13">
    <location>
        <begin position="20"/>
        <end position="39"/>
    </location>
</feature>
<keyword evidence="6 12" id="KW-1003">Cell membrane</keyword>
<dbReference type="Proteomes" id="UP001214043">
    <property type="component" value="Chromosome"/>
</dbReference>
<feature type="transmembrane region" description="Helical" evidence="13">
    <location>
        <begin position="157"/>
        <end position="183"/>
    </location>
</feature>
<dbReference type="GO" id="GO:0015232">
    <property type="term" value="F:heme transmembrane transporter activity"/>
    <property type="evidence" value="ECO:0007669"/>
    <property type="project" value="InterPro"/>
</dbReference>
<proteinExistence type="inferred from homology"/>
<dbReference type="GO" id="GO:0017004">
    <property type="term" value="P:cytochrome complex assembly"/>
    <property type="evidence" value="ECO:0007669"/>
    <property type="project" value="UniProtKB-KW"/>
</dbReference>
<keyword evidence="15" id="KW-1185">Reference proteome</keyword>
<protein>
    <recommendedName>
        <fullName evidence="4 12">Heme exporter protein B</fullName>
    </recommendedName>
</protein>
<evidence type="ECO:0000256" key="5">
    <source>
        <dbReference type="ARBA" id="ARBA00022448"/>
    </source>
</evidence>
<dbReference type="GO" id="GO:0005886">
    <property type="term" value="C:plasma membrane"/>
    <property type="evidence" value="ECO:0007669"/>
    <property type="project" value="UniProtKB-SubCell"/>
</dbReference>
<evidence type="ECO:0000256" key="2">
    <source>
        <dbReference type="ARBA" id="ARBA00004429"/>
    </source>
</evidence>
<evidence type="ECO:0000256" key="4">
    <source>
        <dbReference type="ARBA" id="ARBA00016452"/>
    </source>
</evidence>
<keyword evidence="8 13" id="KW-0812">Transmembrane</keyword>
<dbReference type="KEGG" id="hfl:PUV54_12960"/>
<dbReference type="PIRSF" id="PIRSF002764">
    <property type="entry name" value="CcmB"/>
    <property type="match status" value="1"/>
</dbReference>
<reference evidence="14" key="1">
    <citation type="submission" date="2023-02" db="EMBL/GenBank/DDBJ databases">
        <title>Genome sequence of Hyphococcus flavus.</title>
        <authorList>
            <person name="Rong J.-C."/>
            <person name="Zhao Q."/>
            <person name="Yi M."/>
            <person name="Wu J.-Y."/>
        </authorList>
    </citation>
    <scope>NUCLEOTIDE SEQUENCE</scope>
    <source>
        <strain evidence="14">MCCC 1K03223</strain>
    </source>
</reference>
<organism evidence="14 15">
    <name type="scientific">Hyphococcus flavus</name>
    <dbReference type="NCBI Taxonomy" id="1866326"/>
    <lineage>
        <taxon>Bacteria</taxon>
        <taxon>Pseudomonadati</taxon>
        <taxon>Pseudomonadota</taxon>
        <taxon>Alphaproteobacteria</taxon>
        <taxon>Parvularculales</taxon>
        <taxon>Parvularculaceae</taxon>
        <taxon>Hyphococcus</taxon>
    </lineage>
</organism>
<comment type="function">
    <text evidence="1 12">Required for the export of heme to the periplasm for the biogenesis of c-type cytochromes.</text>
</comment>
<dbReference type="PANTHER" id="PTHR30070">
    <property type="entry name" value="HEME EXPORTER PROTEIN B"/>
    <property type="match status" value="1"/>
</dbReference>
<dbReference type="InterPro" id="IPR026031">
    <property type="entry name" value="Cyt_c_CcmB_bac"/>
</dbReference>
<dbReference type="GO" id="GO:1903607">
    <property type="term" value="P:cytochrome c biosynthetic process"/>
    <property type="evidence" value="ECO:0007669"/>
    <property type="project" value="TreeGrafter"/>
</dbReference>
<evidence type="ECO:0000256" key="8">
    <source>
        <dbReference type="ARBA" id="ARBA00022692"/>
    </source>
</evidence>
<dbReference type="PANTHER" id="PTHR30070:SF1">
    <property type="entry name" value="CYTOCHROME C BIOGENESIS B-RELATED"/>
    <property type="match status" value="1"/>
</dbReference>
<accession>A0AAE9ZAP2</accession>
<dbReference type="EMBL" id="CP118166">
    <property type="protein sequence ID" value="WDI30864.1"/>
    <property type="molecule type" value="Genomic_DNA"/>
</dbReference>
<dbReference type="InterPro" id="IPR003544">
    <property type="entry name" value="Cyt_c_biogenesis_CcmB"/>
</dbReference>
<keyword evidence="7 12" id="KW-0997">Cell inner membrane</keyword>
<dbReference type="Pfam" id="PF03379">
    <property type="entry name" value="CcmB"/>
    <property type="match status" value="1"/>
</dbReference>
<dbReference type="PRINTS" id="PR01414">
    <property type="entry name" value="CCMBBIOGNSIS"/>
</dbReference>